<evidence type="ECO:0000259" key="3">
    <source>
        <dbReference type="Pfam" id="PF01035"/>
    </source>
</evidence>
<evidence type="ECO:0000256" key="2">
    <source>
        <dbReference type="SAM" id="Phobius"/>
    </source>
</evidence>
<keyword evidence="4" id="KW-0489">Methyltransferase</keyword>
<dbReference type="AlphaFoldDB" id="A0A9X7YNB8"/>
<dbReference type="SUPFAM" id="SSF46767">
    <property type="entry name" value="Methylated DNA-protein cysteine methyltransferase, C-terminal domain"/>
    <property type="match status" value="1"/>
</dbReference>
<dbReference type="Pfam" id="PF01035">
    <property type="entry name" value="DNA_binding_1"/>
    <property type="match status" value="1"/>
</dbReference>
<dbReference type="CDD" id="cd06445">
    <property type="entry name" value="ATase"/>
    <property type="match status" value="1"/>
</dbReference>
<sequence>MTNSHQPDTAAVSAAERLYTVLAAIPAGTVVTYGQLAALAGFPRRARWVGQMLQRLPEGSRLPWHRVINAQGRSSFPPASPAYARQLQLLRAEGVVISPSGRIALQRHGLN</sequence>
<accession>A0A9X7YNB8</accession>
<dbReference type="RefSeq" id="WP_228346109.1">
    <property type="nucleotide sequence ID" value="NZ_CP046056.1"/>
</dbReference>
<evidence type="ECO:0000256" key="1">
    <source>
        <dbReference type="ARBA" id="ARBA00022763"/>
    </source>
</evidence>
<keyword evidence="2" id="KW-1133">Transmembrane helix</keyword>
<dbReference type="EMBL" id="CP046056">
    <property type="protein sequence ID" value="QQD23579.1"/>
    <property type="molecule type" value="Genomic_DNA"/>
</dbReference>
<dbReference type="GO" id="GO:0032259">
    <property type="term" value="P:methylation"/>
    <property type="evidence" value="ECO:0007669"/>
    <property type="project" value="UniProtKB-KW"/>
</dbReference>
<dbReference type="InterPro" id="IPR014048">
    <property type="entry name" value="MethylDNA_cys_MeTrfase_DNA-bd"/>
</dbReference>
<dbReference type="PANTHER" id="PTHR42942">
    <property type="entry name" value="6-O-METHYLGUANINE DNA METHYLTRANSFERASE"/>
    <property type="match status" value="1"/>
</dbReference>
<dbReference type="InterPro" id="IPR052520">
    <property type="entry name" value="ATL_DNA_repair"/>
</dbReference>
<keyword evidence="1" id="KW-0227">DNA damage</keyword>
<proteinExistence type="predicted"/>
<feature type="domain" description="Methylated-DNA-[protein]-cysteine S-methyltransferase DNA binding" evidence="3">
    <location>
        <begin position="16"/>
        <end position="95"/>
    </location>
</feature>
<dbReference type="InterPro" id="IPR036388">
    <property type="entry name" value="WH-like_DNA-bd_sf"/>
</dbReference>
<keyword evidence="2" id="KW-0812">Transmembrane</keyword>
<keyword evidence="5" id="KW-1185">Reference proteome</keyword>
<dbReference type="GO" id="GO:0006281">
    <property type="term" value="P:DNA repair"/>
    <property type="evidence" value="ECO:0007669"/>
    <property type="project" value="InterPro"/>
</dbReference>
<gene>
    <name evidence="4" type="ORF">GJQ55_03355</name>
</gene>
<organism evidence="4 5">
    <name type="scientific">Venatoribacter cucullus</name>
    <dbReference type="NCBI Taxonomy" id="2661630"/>
    <lineage>
        <taxon>Bacteria</taxon>
        <taxon>Pseudomonadati</taxon>
        <taxon>Pseudomonadota</taxon>
        <taxon>Gammaproteobacteria</taxon>
        <taxon>Oceanospirillales</taxon>
        <taxon>Oceanospirillaceae</taxon>
        <taxon>Venatoribacter</taxon>
    </lineage>
</organism>
<keyword evidence="2" id="KW-0472">Membrane</keyword>
<dbReference type="Proteomes" id="UP000596074">
    <property type="component" value="Chromosome"/>
</dbReference>
<dbReference type="Gene3D" id="1.10.10.10">
    <property type="entry name" value="Winged helix-like DNA-binding domain superfamily/Winged helix DNA-binding domain"/>
    <property type="match status" value="1"/>
</dbReference>
<evidence type="ECO:0000313" key="5">
    <source>
        <dbReference type="Proteomes" id="UP000596074"/>
    </source>
</evidence>
<keyword evidence="4" id="KW-0808">Transferase</keyword>
<dbReference type="InterPro" id="IPR036217">
    <property type="entry name" value="MethylDNA_cys_MeTrfase_DNAb"/>
</dbReference>
<reference evidence="4 5" key="1">
    <citation type="submission" date="2019-11" db="EMBL/GenBank/DDBJ databases">
        <title>Venatorbacter sp. nov. a predator of Campylobacter and other Gram-negative bacteria.</title>
        <authorList>
            <person name="Saeedi A."/>
            <person name="Cummings N.J."/>
            <person name="Connerton I.F."/>
            <person name="Connerton P.L."/>
        </authorList>
    </citation>
    <scope>NUCLEOTIDE SEQUENCE [LARGE SCALE GENOMIC DNA]</scope>
    <source>
        <strain evidence="4">XL5</strain>
    </source>
</reference>
<feature type="transmembrane region" description="Helical" evidence="2">
    <location>
        <begin position="20"/>
        <end position="42"/>
    </location>
</feature>
<dbReference type="GO" id="GO:0008168">
    <property type="term" value="F:methyltransferase activity"/>
    <property type="evidence" value="ECO:0007669"/>
    <property type="project" value="UniProtKB-KW"/>
</dbReference>
<dbReference type="KEGG" id="vcw:GJQ55_03355"/>
<name>A0A9X7YNB8_9GAMM</name>
<evidence type="ECO:0000313" key="4">
    <source>
        <dbReference type="EMBL" id="QQD23579.1"/>
    </source>
</evidence>
<protein>
    <submittedName>
        <fullName evidence="4">Cysteine methyltransferase</fullName>
    </submittedName>
</protein>
<dbReference type="PANTHER" id="PTHR42942:SF1">
    <property type="entry name" value="ALKYLTRANSFERASE-LIKE PROTEIN 1"/>
    <property type="match status" value="1"/>
</dbReference>